<organism evidence="8 9">
    <name type="scientific">Sphagnum troendelagicum</name>
    <dbReference type="NCBI Taxonomy" id="128251"/>
    <lineage>
        <taxon>Eukaryota</taxon>
        <taxon>Viridiplantae</taxon>
        <taxon>Streptophyta</taxon>
        <taxon>Embryophyta</taxon>
        <taxon>Bryophyta</taxon>
        <taxon>Sphagnophytina</taxon>
        <taxon>Sphagnopsida</taxon>
        <taxon>Sphagnales</taxon>
        <taxon>Sphagnaceae</taxon>
        <taxon>Sphagnum</taxon>
    </lineage>
</organism>
<accession>A0ABP0UBV7</accession>
<feature type="region of interest" description="Disordered" evidence="5">
    <location>
        <begin position="1"/>
        <end position="32"/>
    </location>
</feature>
<keyword evidence="4 6" id="KW-0472">Membrane</keyword>
<keyword evidence="2 6" id="KW-0812">Transmembrane</keyword>
<keyword evidence="9" id="KW-1185">Reference proteome</keyword>
<comment type="subcellular location">
    <subcellularLocation>
        <location evidence="1">Membrane</location>
        <topology evidence="1">Single-pass membrane protein</topology>
    </subcellularLocation>
</comment>
<feature type="domain" description="Late embryogenesis abundant protein LEA-2 subgroup" evidence="7">
    <location>
        <begin position="102"/>
        <end position="190"/>
    </location>
</feature>
<dbReference type="SUPFAM" id="SSF117070">
    <property type="entry name" value="LEA14-like"/>
    <property type="match status" value="1"/>
</dbReference>
<proteinExistence type="predicted"/>
<sequence>MGEAESFSRIAMSSSPSPAELKAQHQQQRPTSKRSRRFRICCGATVTLVLALVLVIVVLSQTLFKFRDPEVSIVSVKLETIHLVVDVRTLSATLNLSVATDVRVSNPNHYDFKYINSTVVMSYHGQLIGDIALGAGEIRAEKSVDLPAVVTVEALKILENPDVLSDLETGIAPLNLTSTIPGRVNVAGIYKHHVVATIGCNLEIWINNQTLKDYQCMQHVKL</sequence>
<dbReference type="PANTHER" id="PTHR31234">
    <property type="entry name" value="LATE EMBRYOGENESIS ABUNDANT (LEA) HYDROXYPROLINE-RICH GLYCOPROTEIN FAMILY"/>
    <property type="match status" value="1"/>
</dbReference>
<dbReference type="Proteomes" id="UP001497512">
    <property type="component" value="Chromosome 2"/>
</dbReference>
<dbReference type="EMBL" id="OZ019894">
    <property type="protein sequence ID" value="CAK9216913.1"/>
    <property type="molecule type" value="Genomic_DNA"/>
</dbReference>
<evidence type="ECO:0000256" key="2">
    <source>
        <dbReference type="ARBA" id="ARBA00022692"/>
    </source>
</evidence>
<evidence type="ECO:0000313" key="8">
    <source>
        <dbReference type="EMBL" id="CAK9216913.1"/>
    </source>
</evidence>
<name>A0ABP0UBV7_9BRYO</name>
<evidence type="ECO:0000256" key="3">
    <source>
        <dbReference type="ARBA" id="ARBA00022989"/>
    </source>
</evidence>
<dbReference type="Gene3D" id="2.60.40.1820">
    <property type="match status" value="1"/>
</dbReference>
<evidence type="ECO:0000313" key="9">
    <source>
        <dbReference type="Proteomes" id="UP001497512"/>
    </source>
</evidence>
<dbReference type="InterPro" id="IPR044839">
    <property type="entry name" value="NDR1-like"/>
</dbReference>
<dbReference type="PANTHER" id="PTHR31234:SF65">
    <property type="entry name" value="LATE EMBRYOGENESIS ABUNDANT PROTEIN, LEA_2 SUBGROUP"/>
    <property type="match status" value="1"/>
</dbReference>
<feature type="transmembrane region" description="Helical" evidence="6">
    <location>
        <begin position="38"/>
        <end position="59"/>
    </location>
</feature>
<reference evidence="8" key="1">
    <citation type="submission" date="2024-02" db="EMBL/GenBank/DDBJ databases">
        <authorList>
            <consortium name="ELIXIR-Norway"/>
            <consortium name="Elixir Norway"/>
        </authorList>
    </citation>
    <scope>NUCLEOTIDE SEQUENCE</scope>
</reference>
<evidence type="ECO:0000256" key="4">
    <source>
        <dbReference type="ARBA" id="ARBA00023136"/>
    </source>
</evidence>
<dbReference type="InterPro" id="IPR004864">
    <property type="entry name" value="LEA_2"/>
</dbReference>
<protein>
    <recommendedName>
        <fullName evidence="7">Late embryogenesis abundant protein LEA-2 subgroup domain-containing protein</fullName>
    </recommendedName>
</protein>
<gene>
    <name evidence="8" type="ORF">CSSPTR1EN2_LOCUS13708</name>
</gene>
<evidence type="ECO:0000256" key="6">
    <source>
        <dbReference type="SAM" id="Phobius"/>
    </source>
</evidence>
<evidence type="ECO:0000256" key="1">
    <source>
        <dbReference type="ARBA" id="ARBA00004167"/>
    </source>
</evidence>
<evidence type="ECO:0000256" key="5">
    <source>
        <dbReference type="SAM" id="MobiDB-lite"/>
    </source>
</evidence>
<dbReference type="Pfam" id="PF03168">
    <property type="entry name" value="LEA_2"/>
    <property type="match status" value="1"/>
</dbReference>
<evidence type="ECO:0000259" key="7">
    <source>
        <dbReference type="Pfam" id="PF03168"/>
    </source>
</evidence>
<keyword evidence="3 6" id="KW-1133">Transmembrane helix</keyword>